<dbReference type="PANTHER" id="PTHR22898:SF3">
    <property type="entry name" value="ALPHA-1,2-FUCOSYLTRANSFERASE-RELATED"/>
    <property type="match status" value="1"/>
</dbReference>
<name>A0A016VKR3_9BILA</name>
<sequence>MTEVLPHTQLHNCWSVCVLVYSLKSCHGLSKFLIFGDDKDFMKSLATQLVRSPSDQTQTVRISEFSEIADLYISYRLCSAFLMSAASSTFGWWLAFFSQDQNSVFYYKDKRPTDDYKLLKDEFQLKSWHRYDG</sequence>
<dbReference type="Proteomes" id="UP000024635">
    <property type="component" value="Unassembled WGS sequence"/>
</dbReference>
<accession>A0A016VKR3</accession>
<dbReference type="AlphaFoldDB" id="A0A016VKR3"/>
<dbReference type="InterPro" id="IPR052501">
    <property type="entry name" value="Alpha-1-2_FucT"/>
</dbReference>
<reference evidence="2" key="1">
    <citation type="journal article" date="2015" name="Nat. Genet.">
        <title>The genome and transcriptome of the zoonotic hookworm Ancylostoma ceylanicum identify infection-specific gene families.</title>
        <authorList>
            <person name="Schwarz E.M."/>
            <person name="Hu Y."/>
            <person name="Antoshechkin I."/>
            <person name="Miller M.M."/>
            <person name="Sternberg P.W."/>
            <person name="Aroian R.V."/>
        </authorList>
    </citation>
    <scope>NUCLEOTIDE SEQUENCE</scope>
    <source>
        <strain evidence="2">HY135</strain>
    </source>
</reference>
<keyword evidence="2" id="KW-1185">Reference proteome</keyword>
<comment type="caution">
    <text evidence="1">The sequence shown here is derived from an EMBL/GenBank/DDBJ whole genome shotgun (WGS) entry which is preliminary data.</text>
</comment>
<proteinExistence type="predicted"/>
<gene>
    <name evidence="1" type="primary">Acey_s0008.g286</name>
    <name evidence="1" type="ORF">Y032_0008g286</name>
</gene>
<dbReference type="PANTHER" id="PTHR22898">
    <property type="entry name" value="UNCHARACTERIZED GLYCOSOL TRANSFERASE-RELATED"/>
    <property type="match status" value="1"/>
</dbReference>
<dbReference type="OrthoDB" id="5815225at2759"/>
<evidence type="ECO:0000313" key="2">
    <source>
        <dbReference type="Proteomes" id="UP000024635"/>
    </source>
</evidence>
<protein>
    <submittedName>
        <fullName evidence="1">Uncharacterized protein</fullName>
    </submittedName>
</protein>
<dbReference type="EMBL" id="JARK01001344">
    <property type="protein sequence ID" value="EYC28010.1"/>
    <property type="molecule type" value="Genomic_DNA"/>
</dbReference>
<organism evidence="1 2">
    <name type="scientific">Ancylostoma ceylanicum</name>
    <dbReference type="NCBI Taxonomy" id="53326"/>
    <lineage>
        <taxon>Eukaryota</taxon>
        <taxon>Metazoa</taxon>
        <taxon>Ecdysozoa</taxon>
        <taxon>Nematoda</taxon>
        <taxon>Chromadorea</taxon>
        <taxon>Rhabditida</taxon>
        <taxon>Rhabditina</taxon>
        <taxon>Rhabditomorpha</taxon>
        <taxon>Strongyloidea</taxon>
        <taxon>Ancylostomatidae</taxon>
        <taxon>Ancylostomatinae</taxon>
        <taxon>Ancylostoma</taxon>
    </lineage>
</organism>
<evidence type="ECO:0000313" key="1">
    <source>
        <dbReference type="EMBL" id="EYC28010.1"/>
    </source>
</evidence>